<evidence type="ECO:0000259" key="1">
    <source>
        <dbReference type="SMART" id="SM00220"/>
    </source>
</evidence>
<feature type="domain" description="Protein kinase" evidence="1">
    <location>
        <begin position="332"/>
        <end position="568"/>
    </location>
</feature>
<accession>A0A9N8ZJK4</accession>
<evidence type="ECO:0000313" key="2">
    <source>
        <dbReference type="EMBL" id="CAG8498010.1"/>
    </source>
</evidence>
<gene>
    <name evidence="2" type="ORF">PBRASI_LOCUS2456</name>
</gene>
<dbReference type="Gene3D" id="1.10.510.10">
    <property type="entry name" value="Transferase(Phosphotransferase) domain 1"/>
    <property type="match status" value="1"/>
</dbReference>
<dbReference type="InterPro" id="IPR050235">
    <property type="entry name" value="CK1_Ser-Thr_kinase"/>
</dbReference>
<dbReference type="InterPro" id="IPR011009">
    <property type="entry name" value="Kinase-like_dom_sf"/>
</dbReference>
<organism evidence="2 3">
    <name type="scientific">Paraglomus brasilianum</name>
    <dbReference type="NCBI Taxonomy" id="144538"/>
    <lineage>
        <taxon>Eukaryota</taxon>
        <taxon>Fungi</taxon>
        <taxon>Fungi incertae sedis</taxon>
        <taxon>Mucoromycota</taxon>
        <taxon>Glomeromycotina</taxon>
        <taxon>Glomeromycetes</taxon>
        <taxon>Paraglomerales</taxon>
        <taxon>Paraglomeraceae</taxon>
        <taxon>Paraglomus</taxon>
    </lineage>
</organism>
<dbReference type="GO" id="GO:0004672">
    <property type="term" value="F:protein kinase activity"/>
    <property type="evidence" value="ECO:0007669"/>
    <property type="project" value="InterPro"/>
</dbReference>
<comment type="caution">
    <text evidence="2">The sequence shown here is derived from an EMBL/GenBank/DDBJ whole genome shotgun (WGS) entry which is preliminary data.</text>
</comment>
<dbReference type="AlphaFoldDB" id="A0A9N8ZJK4"/>
<keyword evidence="3" id="KW-1185">Reference proteome</keyword>
<dbReference type="GO" id="GO:0005524">
    <property type="term" value="F:ATP binding"/>
    <property type="evidence" value="ECO:0007669"/>
    <property type="project" value="InterPro"/>
</dbReference>
<reference evidence="2" key="1">
    <citation type="submission" date="2021-06" db="EMBL/GenBank/DDBJ databases">
        <authorList>
            <person name="Kallberg Y."/>
            <person name="Tangrot J."/>
            <person name="Rosling A."/>
        </authorList>
    </citation>
    <scope>NUCLEOTIDE SEQUENCE</scope>
    <source>
        <strain evidence="2">BR232B</strain>
    </source>
</reference>
<dbReference type="EMBL" id="CAJVPI010000192">
    <property type="protein sequence ID" value="CAG8498010.1"/>
    <property type="molecule type" value="Genomic_DNA"/>
</dbReference>
<dbReference type="PANTHER" id="PTHR11909">
    <property type="entry name" value="CASEIN KINASE-RELATED"/>
    <property type="match status" value="1"/>
</dbReference>
<protein>
    <submittedName>
        <fullName evidence="2">5479_t:CDS:1</fullName>
    </submittedName>
</protein>
<proteinExistence type="predicted"/>
<sequence>MELYSEIKRLALARDEKADLRVYFTKNPTQEERAETILPTCEDDEAKIQFIDFSEYLSESQIAKQIYSKLEDYGSDYSFLSKLSGEEERELKKIFKKLRGPKNNWNDELAQVQPWVQACYEKLAGIWGLVVNWDNRYGGMEGEIYGDHYLMFKEWSASCSVDSRAIDFTRCWTFEDKRGWQDSLTLEAIRQCHRYSSRFFHNEHNQNQDYISIITDARKYKLFHVFYDTDKNDIRAGITKTIRWNKNTLQILGRVFKTFHEGMLPLRANGSPQDFGNKPHASYVMPDSEIDLPIRLSELNNLRMDFYNMVLKWSVKDLTSSFPIVRTSFGNVEANVLLGLGPNTAVFGASTTDYGKVAIKFCLNEFRLHREAEILKELEGIKDIPKLLHENLDVMVPYIVTSMVGKKVTEISASIACNATIDILEVLENIHDKGYVHNDIHPGNIVEVDSKFRLIDFGNAVQRFEKRDHIPKHWPKGHAVFASHNRGDYPGARDDLEALCYSIAFMYDQNKLYWCIAGRDRRKAHHRKEEKLLFLFDGLPQAFRDFFCCVYDLDFAATVDYGSWQKMFKHAANDLVSPPNLPKKRALSMPPGSPEYKRSNLELEFPVC</sequence>
<evidence type="ECO:0000313" key="3">
    <source>
        <dbReference type="Proteomes" id="UP000789739"/>
    </source>
</evidence>
<dbReference type="InterPro" id="IPR000719">
    <property type="entry name" value="Prot_kinase_dom"/>
</dbReference>
<dbReference type="SUPFAM" id="SSF56112">
    <property type="entry name" value="Protein kinase-like (PK-like)"/>
    <property type="match status" value="1"/>
</dbReference>
<name>A0A9N8ZJK4_9GLOM</name>
<dbReference type="SMART" id="SM00220">
    <property type="entry name" value="S_TKc"/>
    <property type="match status" value="1"/>
</dbReference>
<dbReference type="Proteomes" id="UP000789739">
    <property type="component" value="Unassembled WGS sequence"/>
</dbReference>
<dbReference type="OrthoDB" id="412517at2759"/>